<dbReference type="Proteomes" id="UP000006253">
    <property type="component" value="Unassembled WGS sequence"/>
</dbReference>
<proteinExistence type="predicted"/>
<sequence>MNRKDLLLFSKPDFLKFFSQKETILNHSPLTLKTINKY</sequence>
<comment type="caution">
    <text evidence="1">The sequence shown here is derived from an EMBL/GenBank/DDBJ whole genome shotgun (WGS) entry which is preliminary data.</text>
</comment>
<reference evidence="1 2" key="1">
    <citation type="submission" date="2012-10" db="EMBL/GenBank/DDBJ databases">
        <authorList>
            <person name="Harkins D.M."/>
            <person name="Durkin A.S."/>
            <person name="Brinkac L.M."/>
            <person name="Selengut J.D."/>
            <person name="Sanka R."/>
            <person name="DePew J."/>
            <person name="Purushe J."/>
            <person name="Peacock S.J."/>
            <person name="Thaipadungpanit J."/>
            <person name="Wuthiekanun V.W."/>
            <person name="Day N.P."/>
            <person name="Vinetz J.M."/>
            <person name="Sutton G.G."/>
            <person name="Nelson W.C."/>
            <person name="Fouts D.E."/>
        </authorList>
    </citation>
    <scope>NUCLEOTIDE SEQUENCE [LARGE SCALE GENOMIC DNA]</scope>
    <source>
        <strain evidence="1 2">H1</strain>
    </source>
</reference>
<organism evidence="1 2">
    <name type="scientific">Leptospira kirschneri str. H1</name>
    <dbReference type="NCBI Taxonomy" id="1049966"/>
    <lineage>
        <taxon>Bacteria</taxon>
        <taxon>Pseudomonadati</taxon>
        <taxon>Spirochaetota</taxon>
        <taxon>Spirochaetia</taxon>
        <taxon>Leptospirales</taxon>
        <taxon>Leptospiraceae</taxon>
        <taxon>Leptospira</taxon>
    </lineage>
</organism>
<name>A0A0E2B9T1_9LEPT</name>
<evidence type="ECO:0000313" key="1">
    <source>
        <dbReference type="EMBL" id="EKO13874.1"/>
    </source>
</evidence>
<accession>A0A0E2B9T1</accession>
<gene>
    <name evidence="1" type="ORF">LEP1GSC081_3001</name>
</gene>
<dbReference type="EMBL" id="AHMY02000067">
    <property type="protein sequence ID" value="EKO13874.1"/>
    <property type="molecule type" value="Genomic_DNA"/>
</dbReference>
<protein>
    <submittedName>
        <fullName evidence="1">Uncharacterized protein</fullName>
    </submittedName>
</protein>
<evidence type="ECO:0000313" key="2">
    <source>
        <dbReference type="Proteomes" id="UP000006253"/>
    </source>
</evidence>
<dbReference type="AlphaFoldDB" id="A0A0E2B9T1"/>